<dbReference type="EMBL" id="DLUG01000116">
    <property type="protein sequence ID" value="DAB36555.1"/>
    <property type="molecule type" value="Genomic_DNA"/>
</dbReference>
<proteinExistence type="predicted"/>
<evidence type="ECO:0000256" key="7">
    <source>
        <dbReference type="ARBA" id="ARBA00023316"/>
    </source>
</evidence>
<evidence type="ECO:0000256" key="12">
    <source>
        <dbReference type="SAM" id="Phobius"/>
    </source>
</evidence>
<evidence type="ECO:0000256" key="5">
    <source>
        <dbReference type="ARBA" id="ARBA00023180"/>
    </source>
</evidence>
<keyword evidence="3" id="KW-0378">Hydrolase</keyword>
<evidence type="ECO:0000256" key="1">
    <source>
        <dbReference type="ARBA" id="ARBA00004236"/>
    </source>
</evidence>
<dbReference type="SUPFAM" id="SSF51445">
    <property type="entry name" value="(Trans)glycosidases"/>
    <property type="match status" value="1"/>
</dbReference>
<evidence type="ECO:0000256" key="9">
    <source>
        <dbReference type="ARBA" id="ARBA00037649"/>
    </source>
</evidence>
<feature type="non-terminal residue" evidence="13">
    <location>
        <position position="389"/>
    </location>
</feature>
<evidence type="ECO:0000256" key="8">
    <source>
        <dbReference type="ARBA" id="ARBA00023326"/>
    </source>
</evidence>
<evidence type="ECO:0000256" key="3">
    <source>
        <dbReference type="ARBA" id="ARBA00022801"/>
    </source>
</evidence>
<dbReference type="InterPro" id="IPR050732">
    <property type="entry name" value="Beta-glucan_modifiers"/>
</dbReference>
<dbReference type="GO" id="GO:0000272">
    <property type="term" value="P:polysaccharide catabolic process"/>
    <property type="evidence" value="ECO:0007669"/>
    <property type="project" value="UniProtKB-KW"/>
</dbReference>
<dbReference type="GO" id="GO:0005886">
    <property type="term" value="C:plasma membrane"/>
    <property type="evidence" value="ECO:0007669"/>
    <property type="project" value="UniProtKB-SubCell"/>
</dbReference>
<keyword evidence="5" id="KW-0325">Glycoprotein</keyword>
<dbReference type="PANTHER" id="PTHR16631:SF17">
    <property type="entry name" value="GLUCAN ENDO-1,3-BETA-GLUCOSIDASE BTGC"/>
    <property type="match status" value="1"/>
</dbReference>
<dbReference type="PANTHER" id="PTHR16631">
    <property type="entry name" value="GLUCAN 1,3-BETA-GLUCOSIDASE"/>
    <property type="match status" value="1"/>
</dbReference>
<keyword evidence="12" id="KW-1133">Transmembrane helix</keyword>
<feature type="transmembrane region" description="Helical" evidence="12">
    <location>
        <begin position="7"/>
        <end position="25"/>
    </location>
</feature>
<feature type="transmembrane region" description="Helical" evidence="12">
    <location>
        <begin position="349"/>
        <end position="367"/>
    </location>
</feature>
<evidence type="ECO:0000256" key="2">
    <source>
        <dbReference type="ARBA" id="ARBA00022475"/>
    </source>
</evidence>
<keyword evidence="7" id="KW-0961">Cell wall biogenesis/degradation</keyword>
<feature type="transmembrane region" description="Helical" evidence="12">
    <location>
        <begin position="318"/>
        <end position="337"/>
    </location>
</feature>
<dbReference type="Gene3D" id="3.20.20.80">
    <property type="entry name" value="Glycosidases"/>
    <property type="match status" value="1"/>
</dbReference>
<comment type="function">
    <text evidence="9">Glucanases play a role in cell expansion during growth, in cell-cell fusion during mating, and in spore release during sporulation. This enzyme may be involved in beta-glucan degradation. Active on laminarin and lichenan.</text>
</comment>
<evidence type="ECO:0000256" key="4">
    <source>
        <dbReference type="ARBA" id="ARBA00023136"/>
    </source>
</evidence>
<gene>
    <name evidence="13" type="ORF">CFH80_04290</name>
</gene>
<comment type="caution">
    <text evidence="13">The sequence shown here is derived from an EMBL/GenBank/DDBJ whole genome shotgun (WGS) entry which is preliminary data.</text>
</comment>
<keyword evidence="4 12" id="KW-0472">Membrane</keyword>
<keyword evidence="6" id="KW-0119">Carbohydrate metabolism</keyword>
<dbReference type="AlphaFoldDB" id="A0A2D3W9H5"/>
<dbReference type="Proteomes" id="UP000231638">
    <property type="component" value="Unassembled WGS sequence"/>
</dbReference>
<evidence type="ECO:0000256" key="10">
    <source>
        <dbReference type="ARBA" id="ARBA00042373"/>
    </source>
</evidence>
<keyword evidence="8" id="KW-0624">Polysaccharide degradation</keyword>
<reference evidence="13 14" key="1">
    <citation type="journal article" date="2017" name="Front. Microbiol.">
        <title>Comparative Genomic Analysis of the Class Epsilonproteobacteria and Proposed Reclassification to Epsilonbacteraeota (phyl. nov.).</title>
        <authorList>
            <person name="Waite D.W."/>
            <person name="Vanwonterghem I."/>
            <person name="Rinke C."/>
            <person name="Parks D.H."/>
            <person name="Zhang Y."/>
            <person name="Takai K."/>
            <person name="Sievert S.M."/>
            <person name="Simon J."/>
            <person name="Campbell B.J."/>
            <person name="Hanson T.E."/>
            <person name="Woyke T."/>
            <person name="Klotz M.G."/>
            <person name="Hugenholtz P."/>
        </authorList>
    </citation>
    <scope>NUCLEOTIDE SEQUENCE [LARGE SCALE GENOMIC DNA]</scope>
    <source>
        <strain evidence="13">UBA11420</strain>
    </source>
</reference>
<keyword evidence="12" id="KW-0812">Transmembrane</keyword>
<dbReference type="InterPro" id="IPR017853">
    <property type="entry name" value="GH"/>
</dbReference>
<dbReference type="STRING" id="366522.GCA_001548055_00795"/>
<protein>
    <recommendedName>
        <fullName evidence="11">Endo-1,3-beta-glucanase btgC</fullName>
    </recommendedName>
    <alternativeName>
        <fullName evidence="10">Laminarinase btgC</fullName>
    </alternativeName>
</protein>
<evidence type="ECO:0000256" key="6">
    <source>
        <dbReference type="ARBA" id="ARBA00023277"/>
    </source>
</evidence>
<sequence length="389" mass="43975">MKHTLKITLFYLVMFVSLGLFWFWAAKPSDSLVTLPEDVKLQCLSYAPFGKDDSPFDIPNGFKPSIEQMDKDLAHLATITGCIRTYSSVGLEALPEIARKHGLKLWLGAWVSSDATLTKKEIETVIALAQENKDIVETVVVGNEALLRRDVSASQLVAYIQSVKEALPDMTITYADVWEFWNKHPEVAPAVDRVTIHILPYWEDKPISVDKALLHVKAIREEMMKKIPDKEIVIGETGWPSFGRMREGAYPSAENQAIFTRGFVKMAQEGGWKYNFIEAFDQPWKRVSEGAVGGYWGLFDADRADKHILHGFVSNYPYAQWMFAGSFALSLLGLIWLVRIKTCACKKAAYWFVSLWGGSVALVWQAHQYWMVSRNTLEVVWAILCLGLA</sequence>
<keyword evidence="2" id="KW-1003">Cell membrane</keyword>
<dbReference type="GO" id="GO:0071555">
    <property type="term" value="P:cell wall organization"/>
    <property type="evidence" value="ECO:0007669"/>
    <property type="project" value="UniProtKB-KW"/>
</dbReference>
<dbReference type="GO" id="GO:0016787">
    <property type="term" value="F:hydrolase activity"/>
    <property type="evidence" value="ECO:0007669"/>
    <property type="project" value="UniProtKB-KW"/>
</dbReference>
<evidence type="ECO:0000256" key="11">
    <source>
        <dbReference type="ARBA" id="ARBA00043078"/>
    </source>
</evidence>
<organism evidence="13 14">
    <name type="scientific">Sulfurospirillum cavolei</name>
    <dbReference type="NCBI Taxonomy" id="366522"/>
    <lineage>
        <taxon>Bacteria</taxon>
        <taxon>Pseudomonadati</taxon>
        <taxon>Campylobacterota</taxon>
        <taxon>Epsilonproteobacteria</taxon>
        <taxon>Campylobacterales</taxon>
        <taxon>Sulfurospirillaceae</taxon>
        <taxon>Sulfurospirillum</taxon>
    </lineage>
</organism>
<comment type="subcellular location">
    <subcellularLocation>
        <location evidence="1">Cell membrane</location>
    </subcellularLocation>
</comment>
<name>A0A2D3W9H5_9BACT</name>
<accession>A0A2D3W9H5</accession>
<evidence type="ECO:0000313" key="13">
    <source>
        <dbReference type="EMBL" id="DAB36555.1"/>
    </source>
</evidence>
<evidence type="ECO:0000313" key="14">
    <source>
        <dbReference type="Proteomes" id="UP000231638"/>
    </source>
</evidence>